<keyword evidence="2" id="KW-1003">Cell membrane</keyword>
<dbReference type="GO" id="GO:0005886">
    <property type="term" value="C:plasma membrane"/>
    <property type="evidence" value="ECO:0007669"/>
    <property type="project" value="UniProtKB-SubCell"/>
</dbReference>
<feature type="transmembrane region" description="Helical" evidence="6">
    <location>
        <begin position="243"/>
        <end position="263"/>
    </location>
</feature>
<dbReference type="GO" id="GO:0022857">
    <property type="term" value="F:transmembrane transporter activity"/>
    <property type="evidence" value="ECO:0007669"/>
    <property type="project" value="InterPro"/>
</dbReference>
<sequence length="403" mass="40782">MSVVTRLQIAGCGMHLADQIALVGVPLTAALAFDASPEIIGILVACQSLAHLLGSIPAGLIVDRGAPHRVARAAVLISLFGFGGTAASVVSGTLIGFGACVTAAGFGIVLFVLTVLSMVPRSVPPTGLAQANARIEMPRAAASFAVPLVLGAVISAATVDWVFPAAIAGGVVALAAVAGLPRYEAGPPSVGSPLRKVVEGGAFVRSNDLLMAIAGCALFWNFAFSALLVTMVPLITDVFRMEAGVFGIAMAAFGLAAFAGSSLAARYAGRIRPSLILLFGPGSSVPAVLLLLTVSPGGSPLLIYAGFFLLGFGPSMWMIAQNSVRQLVSPRAVLGRVNAVIQTTIYGARPLGALCGGFLISATSPETAVAFVALAYGLSFAAAAFSRLRSIRSYGDLATAEAG</sequence>
<dbReference type="InterPro" id="IPR036259">
    <property type="entry name" value="MFS_trans_sf"/>
</dbReference>
<dbReference type="Pfam" id="PF07690">
    <property type="entry name" value="MFS_1"/>
    <property type="match status" value="1"/>
</dbReference>
<feature type="transmembrane region" description="Helical" evidence="6">
    <location>
        <begin position="73"/>
        <end position="90"/>
    </location>
</feature>
<evidence type="ECO:0000256" key="3">
    <source>
        <dbReference type="ARBA" id="ARBA00022692"/>
    </source>
</evidence>
<reference evidence="7 8" key="1">
    <citation type="submission" date="2016-10" db="EMBL/GenBank/DDBJ databases">
        <authorList>
            <person name="Varghese N."/>
            <person name="Submissions S."/>
        </authorList>
    </citation>
    <scope>NUCLEOTIDE SEQUENCE [LARGE SCALE GENOMIC DNA]</scope>
    <source>
        <strain evidence="7 8">DSM 18839</strain>
    </source>
</reference>
<feature type="transmembrane region" description="Helical" evidence="6">
    <location>
        <begin position="340"/>
        <end position="362"/>
    </location>
</feature>
<dbReference type="RefSeq" id="WP_093154010.1">
    <property type="nucleotide sequence ID" value="NZ_FNBW01000018.1"/>
</dbReference>
<evidence type="ECO:0000256" key="1">
    <source>
        <dbReference type="ARBA" id="ARBA00004651"/>
    </source>
</evidence>
<dbReference type="SUPFAM" id="SSF103473">
    <property type="entry name" value="MFS general substrate transporter"/>
    <property type="match status" value="1"/>
</dbReference>
<feature type="transmembrane region" description="Helical" evidence="6">
    <location>
        <begin position="12"/>
        <end position="33"/>
    </location>
</feature>
<comment type="caution">
    <text evidence="7">The sequence shown here is derived from an EMBL/GenBank/DDBJ whole genome shotgun (WGS) entry which is preliminary data.</text>
</comment>
<accession>A0A8G2BNM8</accession>
<evidence type="ECO:0000313" key="7">
    <source>
        <dbReference type="EMBL" id="SDG46617.1"/>
    </source>
</evidence>
<feature type="transmembrane region" description="Helical" evidence="6">
    <location>
        <begin position="163"/>
        <end position="180"/>
    </location>
</feature>
<keyword evidence="8" id="KW-1185">Reference proteome</keyword>
<evidence type="ECO:0000256" key="5">
    <source>
        <dbReference type="ARBA" id="ARBA00023136"/>
    </source>
</evidence>
<dbReference type="Proteomes" id="UP000198615">
    <property type="component" value="Unassembled WGS sequence"/>
</dbReference>
<organism evidence="7 8">
    <name type="scientific">Thalassobaculum litoreum DSM 18839</name>
    <dbReference type="NCBI Taxonomy" id="1123362"/>
    <lineage>
        <taxon>Bacteria</taxon>
        <taxon>Pseudomonadati</taxon>
        <taxon>Pseudomonadota</taxon>
        <taxon>Alphaproteobacteria</taxon>
        <taxon>Rhodospirillales</taxon>
        <taxon>Thalassobaculaceae</taxon>
        <taxon>Thalassobaculum</taxon>
    </lineage>
</organism>
<dbReference type="PANTHER" id="PTHR23513:SF6">
    <property type="entry name" value="MAJOR FACILITATOR SUPERFAMILY ASSOCIATED DOMAIN-CONTAINING PROTEIN"/>
    <property type="match status" value="1"/>
</dbReference>
<evidence type="ECO:0000256" key="2">
    <source>
        <dbReference type="ARBA" id="ARBA00022475"/>
    </source>
</evidence>
<dbReference type="OrthoDB" id="145388at2"/>
<dbReference type="InterPro" id="IPR011701">
    <property type="entry name" value="MFS"/>
</dbReference>
<keyword evidence="3 6" id="KW-0812">Transmembrane</keyword>
<dbReference type="AlphaFoldDB" id="A0A8G2BNM8"/>
<protein>
    <submittedName>
        <fullName evidence="7">Predicted arabinose efflux permease, MFS family</fullName>
    </submittedName>
</protein>
<feature type="transmembrane region" description="Helical" evidence="6">
    <location>
        <begin position="209"/>
        <end position="231"/>
    </location>
</feature>
<feature type="transmembrane region" description="Helical" evidence="6">
    <location>
        <begin position="140"/>
        <end position="157"/>
    </location>
</feature>
<dbReference type="Gene3D" id="1.20.1250.20">
    <property type="entry name" value="MFS general substrate transporter like domains"/>
    <property type="match status" value="1"/>
</dbReference>
<feature type="transmembrane region" description="Helical" evidence="6">
    <location>
        <begin position="96"/>
        <end position="119"/>
    </location>
</feature>
<keyword evidence="4 6" id="KW-1133">Transmembrane helix</keyword>
<feature type="transmembrane region" description="Helical" evidence="6">
    <location>
        <begin position="275"/>
        <end position="295"/>
    </location>
</feature>
<evidence type="ECO:0000256" key="6">
    <source>
        <dbReference type="SAM" id="Phobius"/>
    </source>
</evidence>
<feature type="transmembrane region" description="Helical" evidence="6">
    <location>
        <begin position="301"/>
        <end position="320"/>
    </location>
</feature>
<comment type="subcellular location">
    <subcellularLocation>
        <location evidence="1">Cell membrane</location>
        <topology evidence="1">Multi-pass membrane protein</topology>
    </subcellularLocation>
</comment>
<dbReference type="EMBL" id="FNBW01000018">
    <property type="protein sequence ID" value="SDG46617.1"/>
    <property type="molecule type" value="Genomic_DNA"/>
</dbReference>
<gene>
    <name evidence="7" type="ORF">SAMN05660686_04505</name>
</gene>
<feature type="transmembrane region" description="Helical" evidence="6">
    <location>
        <begin position="39"/>
        <end position="61"/>
    </location>
</feature>
<keyword evidence="5 6" id="KW-0472">Membrane</keyword>
<proteinExistence type="predicted"/>
<feature type="transmembrane region" description="Helical" evidence="6">
    <location>
        <begin position="368"/>
        <end position="385"/>
    </location>
</feature>
<evidence type="ECO:0000256" key="4">
    <source>
        <dbReference type="ARBA" id="ARBA00022989"/>
    </source>
</evidence>
<evidence type="ECO:0000313" key="8">
    <source>
        <dbReference type="Proteomes" id="UP000198615"/>
    </source>
</evidence>
<dbReference type="PANTHER" id="PTHR23513">
    <property type="entry name" value="INTEGRAL MEMBRANE EFFLUX PROTEIN-RELATED"/>
    <property type="match status" value="1"/>
</dbReference>
<name>A0A8G2BNM8_9PROT</name>